<gene>
    <name evidence="1" type="ORF">KSB_39950</name>
</gene>
<keyword evidence="2" id="KW-1185">Reference proteome</keyword>
<comment type="caution">
    <text evidence="1">The sequence shown here is derived from an EMBL/GenBank/DDBJ whole genome shotgun (WGS) entry which is preliminary data.</text>
</comment>
<evidence type="ECO:0000313" key="1">
    <source>
        <dbReference type="EMBL" id="GHO55520.1"/>
    </source>
</evidence>
<dbReference type="EMBL" id="BNJG01000001">
    <property type="protein sequence ID" value="GHO55520.1"/>
    <property type="molecule type" value="Genomic_DNA"/>
</dbReference>
<organism evidence="1 2">
    <name type="scientific">Ktedonobacter robiniae</name>
    <dbReference type="NCBI Taxonomy" id="2778365"/>
    <lineage>
        <taxon>Bacteria</taxon>
        <taxon>Bacillati</taxon>
        <taxon>Chloroflexota</taxon>
        <taxon>Ktedonobacteria</taxon>
        <taxon>Ktedonobacterales</taxon>
        <taxon>Ktedonobacteraceae</taxon>
        <taxon>Ktedonobacter</taxon>
    </lineage>
</organism>
<reference evidence="1 2" key="1">
    <citation type="journal article" date="2021" name="Int. J. Syst. Evol. Microbiol.">
        <title>Reticulibacter mediterranei gen. nov., sp. nov., within the new family Reticulibacteraceae fam. nov., and Ktedonospora formicarum gen. nov., sp. nov., Ktedonobacter robiniae sp. nov., Dictyobacter formicarum sp. nov. and Dictyobacter arantiisoli sp. nov., belonging to the class Ktedonobacteria.</title>
        <authorList>
            <person name="Yabe S."/>
            <person name="Zheng Y."/>
            <person name="Wang C.M."/>
            <person name="Sakai Y."/>
            <person name="Abe K."/>
            <person name="Yokota A."/>
            <person name="Donadio S."/>
            <person name="Cavaletti L."/>
            <person name="Monciardini P."/>
        </authorList>
    </citation>
    <scope>NUCLEOTIDE SEQUENCE [LARGE SCALE GENOMIC DNA]</scope>
    <source>
        <strain evidence="1 2">SOSP1-30</strain>
    </source>
</reference>
<dbReference type="Proteomes" id="UP000654345">
    <property type="component" value="Unassembled WGS sequence"/>
</dbReference>
<proteinExistence type="predicted"/>
<sequence length="241" mass="26618">MNDVTILQKVIAMLTEMLVHEAHEGEGTPEQLGITGNGVKKSMEELLDEWFGPEEVHKSYNPIEKEFVITKAWESDAGLNIEGWVSTDDQDLEKDITEPEAFQKSIDDYFRRSAPVSFNHKTAEVPVGHLQKGALVRDGKIFHEVSHPRDAAEFEHFPGTGNGFYARGVLTEPVAAGAVRKGNIGGFSFIGNATRYQKIPGGGRRFTEIYPLIETTVAPYPVNQKAAIIAAKAYGLEEESE</sequence>
<accession>A0ABQ3USV2</accession>
<protein>
    <submittedName>
        <fullName evidence="1">Uncharacterized protein</fullName>
    </submittedName>
</protein>
<dbReference type="RefSeq" id="WP_201372097.1">
    <property type="nucleotide sequence ID" value="NZ_BNJG01000001.1"/>
</dbReference>
<name>A0ABQ3USV2_9CHLR</name>
<evidence type="ECO:0000313" key="2">
    <source>
        <dbReference type="Proteomes" id="UP000654345"/>
    </source>
</evidence>